<comment type="subunit">
    <text evidence="5">Interacts with FtsZ.</text>
</comment>
<reference evidence="6 7" key="1">
    <citation type="submission" date="2019-09" db="EMBL/GenBank/DDBJ databases">
        <title>Whole-genome sequence of the purple sulfur bacterium Thiohalocapsa marina DSM 19078.</title>
        <authorList>
            <person name="Kyndt J.A."/>
            <person name="Meyer T.E."/>
        </authorList>
    </citation>
    <scope>NUCLEOTIDE SEQUENCE [LARGE SCALE GENOMIC DNA]</scope>
    <source>
        <strain evidence="6 7">DSM 19078</strain>
    </source>
</reference>
<keyword evidence="7" id="KW-1185">Reference proteome</keyword>
<protein>
    <recommendedName>
        <fullName evidence="5">Cell division protein ZapD</fullName>
    </recommendedName>
    <alternativeName>
        <fullName evidence="5">Z ring-associated protein D</fullName>
    </alternativeName>
</protein>
<name>A0A5M8FGQ2_9GAMM</name>
<dbReference type="Pfam" id="PF07072">
    <property type="entry name" value="ZapD"/>
    <property type="match status" value="1"/>
</dbReference>
<comment type="function">
    <text evidence="5">Cell division factor that enhances FtsZ-ring assembly. Directly interacts with FtsZ and promotes bundling of FtsZ protofilaments, with a reduction in FtsZ GTPase activity.</text>
</comment>
<evidence type="ECO:0000313" key="6">
    <source>
        <dbReference type="EMBL" id="KAA6184043.1"/>
    </source>
</evidence>
<proteinExistence type="inferred from homology"/>
<dbReference type="SUPFAM" id="SSF160950">
    <property type="entry name" value="YacF-like"/>
    <property type="match status" value="1"/>
</dbReference>
<dbReference type="OrthoDB" id="5294622at2"/>
<keyword evidence="4 5" id="KW-0131">Cell cycle</keyword>
<dbReference type="InterPro" id="IPR027462">
    <property type="entry name" value="ZapD_C"/>
</dbReference>
<keyword evidence="1 5" id="KW-0963">Cytoplasm</keyword>
<dbReference type="GO" id="GO:0000917">
    <property type="term" value="P:division septum assembly"/>
    <property type="evidence" value="ECO:0007669"/>
    <property type="project" value="UniProtKB-KW"/>
</dbReference>
<dbReference type="EMBL" id="VWXX01000025">
    <property type="protein sequence ID" value="KAA6184043.1"/>
    <property type="molecule type" value="Genomic_DNA"/>
</dbReference>
<dbReference type="Gene3D" id="1.10.3900.10">
    <property type="entry name" value="YacF-like"/>
    <property type="match status" value="1"/>
</dbReference>
<evidence type="ECO:0000256" key="2">
    <source>
        <dbReference type="ARBA" id="ARBA00022618"/>
    </source>
</evidence>
<evidence type="ECO:0000256" key="5">
    <source>
        <dbReference type="HAMAP-Rule" id="MF_01092"/>
    </source>
</evidence>
<evidence type="ECO:0000256" key="1">
    <source>
        <dbReference type="ARBA" id="ARBA00022490"/>
    </source>
</evidence>
<dbReference type="PANTHER" id="PTHR39455:SF1">
    <property type="entry name" value="CELL DIVISION PROTEIN ZAPD"/>
    <property type="match status" value="1"/>
</dbReference>
<dbReference type="AlphaFoldDB" id="A0A5M8FGQ2"/>
<evidence type="ECO:0000256" key="3">
    <source>
        <dbReference type="ARBA" id="ARBA00023210"/>
    </source>
</evidence>
<keyword evidence="2 5" id="KW-0132">Cell division</keyword>
<dbReference type="GO" id="GO:0032153">
    <property type="term" value="C:cell division site"/>
    <property type="evidence" value="ECO:0007669"/>
    <property type="project" value="TreeGrafter"/>
</dbReference>
<dbReference type="PANTHER" id="PTHR39455">
    <property type="entry name" value="CELL DIVISION PROTEIN ZAPD"/>
    <property type="match status" value="1"/>
</dbReference>
<dbReference type="GO" id="GO:0043093">
    <property type="term" value="P:FtsZ-dependent cytokinesis"/>
    <property type="evidence" value="ECO:0007669"/>
    <property type="project" value="UniProtKB-UniRule"/>
</dbReference>
<comment type="caution">
    <text evidence="6">The sequence shown here is derived from an EMBL/GenBank/DDBJ whole genome shotgun (WGS) entry which is preliminary data.</text>
</comment>
<evidence type="ECO:0000256" key="4">
    <source>
        <dbReference type="ARBA" id="ARBA00023306"/>
    </source>
</evidence>
<dbReference type="NCBIfam" id="NF003656">
    <property type="entry name" value="PRK05287.1-4"/>
    <property type="match status" value="1"/>
</dbReference>
<comment type="similarity">
    <text evidence="5">Belongs to the ZapD family.</text>
</comment>
<dbReference type="GO" id="GO:0005737">
    <property type="term" value="C:cytoplasm"/>
    <property type="evidence" value="ECO:0007669"/>
    <property type="project" value="UniProtKB-SubCell"/>
</dbReference>
<dbReference type="Gene3D" id="2.60.440.10">
    <property type="entry name" value="YacF-like domains"/>
    <property type="match status" value="1"/>
</dbReference>
<sequence>MSVSNPQLFEHPLNERVRTFLRLEHLFEKVNYFAPLREPWDTRAAVDALLEIIAITARADIKTELLKEIDRNLSTLMRIGNQPGVDQGALKQIMAELEQAAGDIHELSGPIASDAREDPLLKAIAQRSAIPGGACSFDVPLFHHLLIQSPERRSARLQDWLTPMAPVHKAVALLLSLARTSARPRTLTAEQGFFQEALDVQAPALMIRVGLSSELGLFPEISGHKNRFSIRFMHADGGGSRSSQSREDVPFQLTCCIF</sequence>
<dbReference type="HAMAP" id="MF_01092">
    <property type="entry name" value="ZapD"/>
    <property type="match status" value="1"/>
</dbReference>
<evidence type="ECO:0000313" key="7">
    <source>
        <dbReference type="Proteomes" id="UP000322981"/>
    </source>
</evidence>
<keyword evidence="3 5" id="KW-0717">Septation</keyword>
<organism evidence="6 7">
    <name type="scientific">Thiohalocapsa marina</name>
    <dbReference type="NCBI Taxonomy" id="424902"/>
    <lineage>
        <taxon>Bacteria</taxon>
        <taxon>Pseudomonadati</taxon>
        <taxon>Pseudomonadota</taxon>
        <taxon>Gammaproteobacteria</taxon>
        <taxon>Chromatiales</taxon>
        <taxon>Chromatiaceae</taxon>
        <taxon>Thiohalocapsa</taxon>
    </lineage>
</organism>
<dbReference type="InterPro" id="IPR009777">
    <property type="entry name" value="ZapD"/>
</dbReference>
<dbReference type="InterPro" id="IPR036268">
    <property type="entry name" value="ZapD_sf"/>
</dbReference>
<accession>A0A5M8FGQ2</accession>
<dbReference type="Proteomes" id="UP000322981">
    <property type="component" value="Unassembled WGS sequence"/>
</dbReference>
<comment type="subcellular location">
    <subcellularLocation>
        <location evidence="5">Cytoplasm</location>
    </subcellularLocation>
    <text evidence="5">Localizes to mid-cell in an FtsZ-dependent manner.</text>
</comment>
<gene>
    <name evidence="5 6" type="primary">zapD</name>
    <name evidence="6" type="ORF">F2Q65_13905</name>
</gene>
<dbReference type="RefSeq" id="WP_150094012.1">
    <property type="nucleotide sequence ID" value="NZ_VWXX01000025.1"/>
</dbReference>